<dbReference type="PANTHER" id="PTHR34512:SF30">
    <property type="entry name" value="OUTER MEMBRANE PROTEIN ASSEMBLY FACTOR BAMB"/>
    <property type="match status" value="1"/>
</dbReference>
<organism evidence="2 3">
    <name type="scientific">Phascolarctobacterium succinatutens</name>
    <dbReference type="NCBI Taxonomy" id="626940"/>
    <lineage>
        <taxon>Bacteria</taxon>
        <taxon>Bacillati</taxon>
        <taxon>Bacillota</taxon>
        <taxon>Negativicutes</taxon>
        <taxon>Acidaminococcales</taxon>
        <taxon>Acidaminococcaceae</taxon>
        <taxon>Phascolarctobacterium</taxon>
    </lineage>
</organism>
<comment type="caution">
    <text evidence="2">The sequence shown here is derived from an EMBL/GenBank/DDBJ whole genome shotgun (WGS) entry which is preliminary data.</text>
</comment>
<evidence type="ECO:0000313" key="3">
    <source>
        <dbReference type="Proteomes" id="UP000186777"/>
    </source>
</evidence>
<evidence type="ECO:0000313" key="2">
    <source>
        <dbReference type="EMBL" id="OLA37795.1"/>
    </source>
</evidence>
<dbReference type="SUPFAM" id="SSF50998">
    <property type="entry name" value="Quinoprotein alcohol dehydrogenase-like"/>
    <property type="match status" value="1"/>
</dbReference>
<reference evidence="2 3" key="1">
    <citation type="journal article" date="2016" name="Nat. Biotechnol.">
        <title>Measurement of bacterial replication rates in microbial communities.</title>
        <authorList>
            <person name="Brown C.T."/>
            <person name="Olm M.R."/>
            <person name="Thomas B.C."/>
            <person name="Banfield J.F."/>
        </authorList>
    </citation>
    <scope>NUCLEOTIDE SEQUENCE [LARGE SCALE GENOMIC DNA]</scope>
    <source>
        <strain evidence="2">46_33</strain>
    </source>
</reference>
<protein>
    <recommendedName>
        <fullName evidence="1">Pyrrolo-quinoline quinone repeat domain-containing protein</fullName>
    </recommendedName>
</protein>
<dbReference type="SMART" id="SM00564">
    <property type="entry name" value="PQQ"/>
    <property type="match status" value="3"/>
</dbReference>
<accession>A0A1Q6R5Y4</accession>
<dbReference type="RefSeq" id="WP_303679769.1">
    <property type="nucleotide sequence ID" value="NZ_MNTG01000027.1"/>
</dbReference>
<proteinExistence type="predicted"/>
<sequence>MNKLKGWLALVLLLLSWCALYWITGSRTPWNQFHVNNDGSGVSVYLGDIPTQNYDRMGFTKAVVRYAAEEEGWIVGTERGELFLFDNEGRQKWKRSLGVGKLIALCLTPDGKLAIVGEQSAEGKLYAVDVHTGDIRWQYKSADFVGSDASQRSYPSVVHIAVDKENNVYANAYRFLMRKDGSRGYNAKMLAVNEEGRLLWQFPKNEVIDSWINWCDVNDKNGRAVFSTSAYDFREDMKYKDTMYFLDKRTGELLNSTHVPPIPPFDNTVMRGSPNYSADGKYLAAAASDGRGMLFDEAGKILWTRSISKPQQVDGAYVNASGRDGFVTPYGVLFTTINTFNRENWQLPTPVEHPSNNSIFVFNTDGTFRYQYMADGTMEEIAFAGRLAACAVGRNVRTHNYKAHGALVLDLETGKKYSYFQTEGPCQAIGISPDGQWLAGVEAPALTPDGKIIGAYRLHIWKNNAGGAK</sequence>
<feature type="domain" description="Pyrrolo-quinoline quinone repeat" evidence="1">
    <location>
        <begin position="68"/>
        <end position="202"/>
    </location>
</feature>
<dbReference type="STRING" id="626940.BHW43_05215"/>
<dbReference type="EMBL" id="MNTG01000027">
    <property type="protein sequence ID" value="OLA37795.1"/>
    <property type="molecule type" value="Genomic_DNA"/>
</dbReference>
<evidence type="ECO:0000259" key="1">
    <source>
        <dbReference type="Pfam" id="PF13360"/>
    </source>
</evidence>
<dbReference type="InterPro" id="IPR002372">
    <property type="entry name" value="PQQ_rpt_dom"/>
</dbReference>
<dbReference type="Proteomes" id="UP000186777">
    <property type="component" value="Unassembled WGS sequence"/>
</dbReference>
<name>A0A1Q6R5Y4_9FIRM</name>
<dbReference type="InterPro" id="IPR011047">
    <property type="entry name" value="Quinoprotein_ADH-like_sf"/>
</dbReference>
<dbReference type="AlphaFoldDB" id="A0A1Q6R5Y4"/>
<gene>
    <name evidence="2" type="ORF">BHW43_05215</name>
</gene>
<dbReference type="InterPro" id="IPR018391">
    <property type="entry name" value="PQQ_b-propeller_rpt"/>
</dbReference>
<dbReference type="Pfam" id="PF13360">
    <property type="entry name" value="PQQ_2"/>
    <property type="match status" value="1"/>
</dbReference>
<dbReference type="Gene3D" id="2.130.10.10">
    <property type="entry name" value="YVTN repeat-like/Quinoprotein amine dehydrogenase"/>
    <property type="match status" value="1"/>
</dbReference>
<dbReference type="PANTHER" id="PTHR34512">
    <property type="entry name" value="CELL SURFACE PROTEIN"/>
    <property type="match status" value="1"/>
</dbReference>
<dbReference type="InterPro" id="IPR015943">
    <property type="entry name" value="WD40/YVTN_repeat-like_dom_sf"/>
</dbReference>